<protein>
    <recommendedName>
        <fullName evidence="4">SCP domain-containing protein</fullName>
    </recommendedName>
</protein>
<feature type="chain" id="PRO_5035480883" description="SCP domain-containing protein" evidence="3">
    <location>
        <begin position="21"/>
        <end position="203"/>
    </location>
</feature>
<dbReference type="GO" id="GO:0005576">
    <property type="term" value="C:extracellular region"/>
    <property type="evidence" value="ECO:0007669"/>
    <property type="project" value="UniProtKB-SubCell"/>
</dbReference>
<keyword evidence="2" id="KW-0964">Secreted</keyword>
<dbReference type="PROSITE" id="PS01009">
    <property type="entry name" value="CRISP_1"/>
    <property type="match status" value="1"/>
</dbReference>
<dbReference type="SMART" id="SM00198">
    <property type="entry name" value="SCP"/>
    <property type="match status" value="1"/>
</dbReference>
<keyword evidence="3" id="KW-0732">Signal</keyword>
<organism evidence="5 6">
    <name type="scientific">Ignelater luminosus</name>
    <name type="common">Cucubano</name>
    <name type="synonym">Pyrophorus luminosus</name>
    <dbReference type="NCBI Taxonomy" id="2038154"/>
    <lineage>
        <taxon>Eukaryota</taxon>
        <taxon>Metazoa</taxon>
        <taxon>Ecdysozoa</taxon>
        <taxon>Arthropoda</taxon>
        <taxon>Hexapoda</taxon>
        <taxon>Insecta</taxon>
        <taxon>Pterygota</taxon>
        <taxon>Neoptera</taxon>
        <taxon>Endopterygota</taxon>
        <taxon>Coleoptera</taxon>
        <taxon>Polyphaga</taxon>
        <taxon>Elateriformia</taxon>
        <taxon>Elateroidea</taxon>
        <taxon>Elateridae</taxon>
        <taxon>Agrypninae</taxon>
        <taxon>Pyrophorini</taxon>
        <taxon>Ignelater</taxon>
    </lineage>
</organism>
<dbReference type="Proteomes" id="UP000801492">
    <property type="component" value="Unassembled WGS sequence"/>
</dbReference>
<dbReference type="PANTHER" id="PTHR10334">
    <property type="entry name" value="CYSTEINE-RICH SECRETORY PROTEIN-RELATED"/>
    <property type="match status" value="1"/>
</dbReference>
<dbReference type="AlphaFoldDB" id="A0A8K0CMZ7"/>
<evidence type="ECO:0000259" key="4">
    <source>
        <dbReference type="SMART" id="SM00198"/>
    </source>
</evidence>
<dbReference type="Pfam" id="PF00188">
    <property type="entry name" value="CAP"/>
    <property type="match status" value="1"/>
</dbReference>
<comment type="caution">
    <text evidence="5">The sequence shown here is derived from an EMBL/GenBank/DDBJ whole genome shotgun (WGS) entry which is preliminary data.</text>
</comment>
<dbReference type="PRINTS" id="PR00837">
    <property type="entry name" value="V5TPXLIKE"/>
</dbReference>
<sequence>MLEALSVMFIISIAVCMINGQCQKVYESGVSANDQVTIINKHNALRLQLAKGNVSGQPTACNMKVLKYDSRLADETQKIANTCKFSHVTVHDSRWTWIGQNLHISSSTSLTGGADWNAAVQHWFNEHKDYHYPENSKSETGHYTQVAWADSEYVGCGYTSYENGDGYQYKKLYVCNYGPGGNIRDIPPYQTTQYGQCGCQNLC</sequence>
<dbReference type="Gene3D" id="3.40.33.10">
    <property type="entry name" value="CAP"/>
    <property type="match status" value="1"/>
</dbReference>
<dbReference type="OrthoDB" id="414826at2759"/>
<dbReference type="PRINTS" id="PR00838">
    <property type="entry name" value="V5ALLERGEN"/>
</dbReference>
<evidence type="ECO:0000313" key="5">
    <source>
        <dbReference type="EMBL" id="KAF2886690.1"/>
    </source>
</evidence>
<dbReference type="PROSITE" id="PS01010">
    <property type="entry name" value="CRISP_2"/>
    <property type="match status" value="1"/>
</dbReference>
<feature type="signal peptide" evidence="3">
    <location>
        <begin position="1"/>
        <end position="20"/>
    </location>
</feature>
<keyword evidence="6" id="KW-1185">Reference proteome</keyword>
<dbReference type="InterPro" id="IPR035940">
    <property type="entry name" value="CAP_sf"/>
</dbReference>
<proteinExistence type="predicted"/>
<dbReference type="InterPro" id="IPR002413">
    <property type="entry name" value="V5_allergen-like"/>
</dbReference>
<dbReference type="InterPro" id="IPR018244">
    <property type="entry name" value="Allrgn_V5/Tpx1_CS"/>
</dbReference>
<name>A0A8K0CMZ7_IGNLU</name>
<evidence type="ECO:0000313" key="6">
    <source>
        <dbReference type="Proteomes" id="UP000801492"/>
    </source>
</evidence>
<gene>
    <name evidence="5" type="ORF">ILUMI_19482</name>
</gene>
<evidence type="ECO:0000256" key="3">
    <source>
        <dbReference type="SAM" id="SignalP"/>
    </source>
</evidence>
<evidence type="ECO:0000256" key="2">
    <source>
        <dbReference type="ARBA" id="ARBA00022525"/>
    </source>
</evidence>
<dbReference type="InterPro" id="IPR001283">
    <property type="entry name" value="CRISP-related"/>
</dbReference>
<evidence type="ECO:0000256" key="1">
    <source>
        <dbReference type="ARBA" id="ARBA00004613"/>
    </source>
</evidence>
<reference evidence="5" key="1">
    <citation type="submission" date="2019-08" db="EMBL/GenBank/DDBJ databases">
        <title>The genome of the North American firefly Photinus pyralis.</title>
        <authorList>
            <consortium name="Photinus pyralis genome working group"/>
            <person name="Fallon T.R."/>
            <person name="Sander Lower S.E."/>
            <person name="Weng J.-K."/>
        </authorList>
    </citation>
    <scope>NUCLEOTIDE SEQUENCE</scope>
    <source>
        <strain evidence="5">TRF0915ILg1</strain>
        <tissue evidence="5">Whole body</tissue>
    </source>
</reference>
<feature type="domain" description="SCP" evidence="4">
    <location>
        <begin position="33"/>
        <end position="185"/>
    </location>
</feature>
<dbReference type="EMBL" id="VTPC01086830">
    <property type="protein sequence ID" value="KAF2886690.1"/>
    <property type="molecule type" value="Genomic_DNA"/>
</dbReference>
<accession>A0A8K0CMZ7</accession>
<dbReference type="InterPro" id="IPR014044">
    <property type="entry name" value="CAP_dom"/>
</dbReference>
<dbReference type="CDD" id="cd05380">
    <property type="entry name" value="CAP_euk"/>
    <property type="match status" value="1"/>
</dbReference>
<dbReference type="SUPFAM" id="SSF55797">
    <property type="entry name" value="PR-1-like"/>
    <property type="match status" value="1"/>
</dbReference>
<comment type="subcellular location">
    <subcellularLocation>
        <location evidence="1">Secreted</location>
    </subcellularLocation>
</comment>